<feature type="transmembrane region" description="Helical" evidence="3">
    <location>
        <begin position="31"/>
        <end position="55"/>
    </location>
</feature>
<evidence type="ECO:0000313" key="5">
    <source>
        <dbReference type="Proteomes" id="UP000186919"/>
    </source>
</evidence>
<sequence>MIPQWPQEPVPYPHYPPYAPYPPPTPRPARWATVTIIVAAVVTAFALAGCGLLGWRLTEDRRAAPDVSGQWRTKLLRDREVHEAGRQAQDASTGFILAFTNVDYRDLDRQRSEVLEKSTGRFKATYEKSSAELTQVLATNKSRVEGKVVGSAVQSESADKVVVLLFVDQSVSNVASPDPRLEQSRVKITMEKVDGRWLASDVELI</sequence>
<keyword evidence="3" id="KW-0812">Transmembrane</keyword>
<keyword evidence="2 3" id="KW-0472">Membrane</keyword>
<dbReference type="GO" id="GO:0016020">
    <property type="term" value="C:membrane"/>
    <property type="evidence" value="ECO:0007669"/>
    <property type="project" value="UniProtKB-SubCell"/>
</dbReference>
<dbReference type="PANTHER" id="PTHR37042">
    <property type="entry name" value="OUTER MEMBRANE PROTEIN RV1973"/>
    <property type="match status" value="1"/>
</dbReference>
<comment type="caution">
    <text evidence="4">The sequence shown here is derived from an EMBL/GenBank/DDBJ whole genome shotgun (WGS) entry which is preliminary data.</text>
</comment>
<comment type="subcellular location">
    <subcellularLocation>
        <location evidence="1">Membrane</location>
    </subcellularLocation>
</comment>
<evidence type="ECO:0000256" key="2">
    <source>
        <dbReference type="ARBA" id="ARBA00023136"/>
    </source>
</evidence>
<protein>
    <recommendedName>
        <fullName evidence="6">Mce-associated membrane protein</fullName>
    </recommendedName>
</protein>
<keyword evidence="3" id="KW-1133">Transmembrane helix</keyword>
<name>A0A179V8E0_9MYCO</name>
<accession>A0A179V8E0</accession>
<proteinExistence type="predicted"/>
<dbReference type="EMBL" id="LQYE01000030">
    <property type="protein sequence ID" value="OAT67283.1"/>
    <property type="molecule type" value="Genomic_DNA"/>
</dbReference>
<evidence type="ECO:0000313" key="4">
    <source>
        <dbReference type="EMBL" id="OAT67283.1"/>
    </source>
</evidence>
<reference evidence="4 5" key="1">
    <citation type="submission" date="2016-01" db="EMBL/GenBank/DDBJ databases">
        <title>Mycobacterium immunogenum strain CD11_6 genome sequencing and assembly.</title>
        <authorList>
            <person name="Kaur G."/>
            <person name="Nair G.R."/>
            <person name="Mayilraj S."/>
        </authorList>
    </citation>
    <scope>NUCLEOTIDE SEQUENCE [LARGE SCALE GENOMIC DNA]</scope>
    <source>
        <strain evidence="4 5">CD11-6</strain>
    </source>
</reference>
<dbReference type="Proteomes" id="UP000186919">
    <property type="component" value="Unassembled WGS sequence"/>
</dbReference>
<evidence type="ECO:0008006" key="6">
    <source>
        <dbReference type="Google" id="ProtNLM"/>
    </source>
</evidence>
<dbReference type="AlphaFoldDB" id="A0A179V8E0"/>
<organism evidence="4 5">
    <name type="scientific">Mycobacteroides immunogenum</name>
    <dbReference type="NCBI Taxonomy" id="83262"/>
    <lineage>
        <taxon>Bacteria</taxon>
        <taxon>Bacillati</taxon>
        <taxon>Actinomycetota</taxon>
        <taxon>Actinomycetes</taxon>
        <taxon>Mycobacteriales</taxon>
        <taxon>Mycobacteriaceae</taxon>
        <taxon>Mycobacteroides</taxon>
    </lineage>
</organism>
<evidence type="ECO:0000256" key="3">
    <source>
        <dbReference type="SAM" id="Phobius"/>
    </source>
</evidence>
<dbReference type="PANTHER" id="PTHR37042:SF4">
    <property type="entry name" value="OUTER MEMBRANE PROTEIN RV1973"/>
    <property type="match status" value="1"/>
</dbReference>
<dbReference type="RefSeq" id="WP_064632533.1">
    <property type="nucleotide sequence ID" value="NZ_LQYE01000030.1"/>
</dbReference>
<evidence type="ECO:0000256" key="1">
    <source>
        <dbReference type="ARBA" id="ARBA00004370"/>
    </source>
</evidence>
<gene>
    <name evidence="4" type="ORF">AWB85_14155</name>
</gene>